<accession>A0A4Y2KR40</accession>
<organism evidence="1 2">
    <name type="scientific">Araneus ventricosus</name>
    <name type="common">Orbweaver spider</name>
    <name type="synonym">Epeira ventricosa</name>
    <dbReference type="NCBI Taxonomy" id="182803"/>
    <lineage>
        <taxon>Eukaryota</taxon>
        <taxon>Metazoa</taxon>
        <taxon>Ecdysozoa</taxon>
        <taxon>Arthropoda</taxon>
        <taxon>Chelicerata</taxon>
        <taxon>Arachnida</taxon>
        <taxon>Araneae</taxon>
        <taxon>Araneomorphae</taxon>
        <taxon>Entelegynae</taxon>
        <taxon>Araneoidea</taxon>
        <taxon>Araneidae</taxon>
        <taxon>Araneus</taxon>
    </lineage>
</organism>
<proteinExistence type="predicted"/>
<evidence type="ECO:0000313" key="1">
    <source>
        <dbReference type="EMBL" id="GBN04738.1"/>
    </source>
</evidence>
<sequence length="121" mass="13653">MEQRMSHMPDENLVIYEVWNCDRLAGAIILSYSSARPSPTVRSTTEKYRPTIHGKGGECSFCWHKTLDARGKKSDSVHCLYALAGYNGMTFTPWVTLPGEKLQTYIVHSTQGHHPRQDEAA</sequence>
<protein>
    <submittedName>
        <fullName evidence="1">Uncharacterized protein</fullName>
    </submittedName>
</protein>
<name>A0A4Y2KR40_ARAVE</name>
<keyword evidence="2" id="KW-1185">Reference proteome</keyword>
<dbReference type="Proteomes" id="UP000499080">
    <property type="component" value="Unassembled WGS sequence"/>
</dbReference>
<comment type="caution">
    <text evidence="1">The sequence shown here is derived from an EMBL/GenBank/DDBJ whole genome shotgun (WGS) entry which is preliminary data.</text>
</comment>
<evidence type="ECO:0000313" key="2">
    <source>
        <dbReference type="Proteomes" id="UP000499080"/>
    </source>
</evidence>
<reference evidence="1 2" key="1">
    <citation type="journal article" date="2019" name="Sci. Rep.">
        <title>Orb-weaving spider Araneus ventricosus genome elucidates the spidroin gene catalogue.</title>
        <authorList>
            <person name="Kono N."/>
            <person name="Nakamura H."/>
            <person name="Ohtoshi R."/>
            <person name="Moran D.A.P."/>
            <person name="Shinohara A."/>
            <person name="Yoshida Y."/>
            <person name="Fujiwara M."/>
            <person name="Mori M."/>
            <person name="Tomita M."/>
            <person name="Arakawa K."/>
        </authorList>
    </citation>
    <scope>NUCLEOTIDE SEQUENCE [LARGE SCALE GENOMIC DNA]</scope>
</reference>
<gene>
    <name evidence="1" type="ORF">AVEN_225489_1</name>
</gene>
<dbReference type="EMBL" id="BGPR01004910">
    <property type="protein sequence ID" value="GBN04738.1"/>
    <property type="molecule type" value="Genomic_DNA"/>
</dbReference>
<dbReference type="AlphaFoldDB" id="A0A4Y2KR40"/>